<dbReference type="EMBL" id="GL945477">
    <property type="protein sequence ID" value="EGO02328.1"/>
    <property type="molecule type" value="Genomic_DNA"/>
</dbReference>
<organism evidence="2">
    <name type="scientific">Serpula lacrymans var. lacrymans (strain S7.3)</name>
    <name type="common">Dry rot fungus</name>
    <dbReference type="NCBI Taxonomy" id="936435"/>
    <lineage>
        <taxon>Eukaryota</taxon>
        <taxon>Fungi</taxon>
        <taxon>Dikarya</taxon>
        <taxon>Basidiomycota</taxon>
        <taxon>Agaricomycotina</taxon>
        <taxon>Agaricomycetes</taxon>
        <taxon>Agaricomycetidae</taxon>
        <taxon>Boletales</taxon>
        <taxon>Coniophorineae</taxon>
        <taxon>Serpulaceae</taxon>
        <taxon>Serpula</taxon>
    </lineage>
</organism>
<protein>
    <submittedName>
        <fullName evidence="1">Uncharacterized protein</fullName>
    </submittedName>
</protein>
<dbReference type="InParanoid" id="F8PR37"/>
<dbReference type="HOGENOM" id="CLU_2711780_0_0_1"/>
<reference evidence="2" key="1">
    <citation type="journal article" date="2011" name="Science">
        <title>The plant cell wall-decomposing machinery underlies the functional diversity of forest fungi.</title>
        <authorList>
            <person name="Eastwood D.C."/>
            <person name="Floudas D."/>
            <person name="Binder M."/>
            <person name="Majcherczyk A."/>
            <person name="Schneider P."/>
            <person name="Aerts A."/>
            <person name="Asiegbu F.O."/>
            <person name="Baker S.E."/>
            <person name="Barry K."/>
            <person name="Bendiksby M."/>
            <person name="Blumentritt M."/>
            <person name="Coutinho P.M."/>
            <person name="Cullen D."/>
            <person name="de Vries R.P."/>
            <person name="Gathman A."/>
            <person name="Goodell B."/>
            <person name="Henrissat B."/>
            <person name="Ihrmark K."/>
            <person name="Kauserud H."/>
            <person name="Kohler A."/>
            <person name="LaButti K."/>
            <person name="Lapidus A."/>
            <person name="Lavin J.L."/>
            <person name="Lee Y.-H."/>
            <person name="Lindquist E."/>
            <person name="Lilly W."/>
            <person name="Lucas S."/>
            <person name="Morin E."/>
            <person name="Murat C."/>
            <person name="Oguiza J.A."/>
            <person name="Park J."/>
            <person name="Pisabarro A.G."/>
            <person name="Riley R."/>
            <person name="Rosling A."/>
            <person name="Salamov A."/>
            <person name="Schmidt O."/>
            <person name="Schmutz J."/>
            <person name="Skrede I."/>
            <person name="Stenlid J."/>
            <person name="Wiebenga A."/>
            <person name="Xie X."/>
            <person name="Kuees U."/>
            <person name="Hibbett D.S."/>
            <person name="Hoffmeister D."/>
            <person name="Hoegberg N."/>
            <person name="Martin F."/>
            <person name="Grigoriev I.V."/>
            <person name="Watkinson S.C."/>
        </authorList>
    </citation>
    <scope>NUCLEOTIDE SEQUENCE [LARGE SCALE GENOMIC DNA]</scope>
    <source>
        <strain evidence="2">strain S7.3</strain>
    </source>
</reference>
<accession>F8PR37</accession>
<gene>
    <name evidence="1" type="ORF">SERLA73DRAFT_49783</name>
</gene>
<proteinExistence type="predicted"/>
<dbReference type="Proteomes" id="UP000008063">
    <property type="component" value="Unassembled WGS sequence"/>
</dbReference>
<name>F8PR37_SERL3</name>
<feature type="non-terminal residue" evidence="1">
    <location>
        <position position="1"/>
    </location>
</feature>
<evidence type="ECO:0000313" key="2">
    <source>
        <dbReference type="Proteomes" id="UP000008063"/>
    </source>
</evidence>
<evidence type="ECO:0000313" key="1">
    <source>
        <dbReference type="EMBL" id="EGO02328.1"/>
    </source>
</evidence>
<keyword evidence="2" id="KW-1185">Reference proteome</keyword>
<sequence>SCGVVGGVTFNFEWIFVVRDCECGRSGDCLFENIKCLLLVFSPFPICLSGENRQWFGNFSIVLDKSSVKVRES</sequence>
<dbReference type="AlphaFoldDB" id="F8PR37"/>